<dbReference type="EMBL" id="JAAARO010000017">
    <property type="protein sequence ID" value="KAF5733336.1"/>
    <property type="molecule type" value="Genomic_DNA"/>
</dbReference>
<gene>
    <name evidence="2" type="ORF">HS088_TW17G00878</name>
</gene>
<comment type="caution">
    <text evidence="2">The sequence shown here is derived from an EMBL/GenBank/DDBJ whole genome shotgun (WGS) entry which is preliminary data.</text>
</comment>
<evidence type="ECO:0000313" key="2">
    <source>
        <dbReference type="EMBL" id="KAF5733336.1"/>
    </source>
</evidence>
<dbReference type="InParanoid" id="A0A7J7CH26"/>
<reference evidence="2 3" key="1">
    <citation type="journal article" date="2020" name="Nat. Commun.">
        <title>Genome of Tripterygium wilfordii and identification of cytochrome P450 involved in triptolide biosynthesis.</title>
        <authorList>
            <person name="Tu L."/>
            <person name="Su P."/>
            <person name="Zhang Z."/>
            <person name="Gao L."/>
            <person name="Wang J."/>
            <person name="Hu T."/>
            <person name="Zhou J."/>
            <person name="Zhang Y."/>
            <person name="Zhao Y."/>
            <person name="Liu Y."/>
            <person name="Song Y."/>
            <person name="Tong Y."/>
            <person name="Lu Y."/>
            <person name="Yang J."/>
            <person name="Xu C."/>
            <person name="Jia M."/>
            <person name="Peters R.J."/>
            <person name="Huang L."/>
            <person name="Gao W."/>
        </authorList>
    </citation>
    <scope>NUCLEOTIDE SEQUENCE [LARGE SCALE GENOMIC DNA]</scope>
    <source>
        <strain evidence="3">cv. XIE 37</strain>
        <tissue evidence="2">Leaf</tissue>
    </source>
</reference>
<sequence>MSKEKSSDTSFAKGKRNSSGKASNTCCNIITCGAVDTIDSVLMSTKKDNKASSKSNWSTINNNNGSSSRGLNQQRQKSSRSFESEKQQQKGLGESKVVSAAYKPVGGPTCSQCGKIFKPEKMHSHMKSCRGMKALAKTTAATK</sequence>
<evidence type="ECO:0000256" key="1">
    <source>
        <dbReference type="SAM" id="MobiDB-lite"/>
    </source>
</evidence>
<name>A0A7J7CH26_TRIWF</name>
<feature type="compositionally biased region" description="Low complexity" evidence="1">
    <location>
        <begin position="52"/>
        <end position="68"/>
    </location>
</feature>
<keyword evidence="3" id="KW-1185">Reference proteome</keyword>
<feature type="region of interest" description="Disordered" evidence="1">
    <location>
        <begin position="46"/>
        <end position="95"/>
    </location>
</feature>
<evidence type="ECO:0000313" key="3">
    <source>
        <dbReference type="Proteomes" id="UP000593562"/>
    </source>
</evidence>
<organism evidence="2 3">
    <name type="scientific">Tripterygium wilfordii</name>
    <name type="common">Thunder God vine</name>
    <dbReference type="NCBI Taxonomy" id="458696"/>
    <lineage>
        <taxon>Eukaryota</taxon>
        <taxon>Viridiplantae</taxon>
        <taxon>Streptophyta</taxon>
        <taxon>Embryophyta</taxon>
        <taxon>Tracheophyta</taxon>
        <taxon>Spermatophyta</taxon>
        <taxon>Magnoliopsida</taxon>
        <taxon>eudicotyledons</taxon>
        <taxon>Gunneridae</taxon>
        <taxon>Pentapetalae</taxon>
        <taxon>rosids</taxon>
        <taxon>fabids</taxon>
        <taxon>Celastrales</taxon>
        <taxon>Celastraceae</taxon>
        <taxon>Tripterygium</taxon>
    </lineage>
</organism>
<feature type="region of interest" description="Disordered" evidence="1">
    <location>
        <begin position="1"/>
        <end position="25"/>
    </location>
</feature>
<accession>A0A7J7CH26</accession>
<dbReference type="Proteomes" id="UP000593562">
    <property type="component" value="Unassembled WGS sequence"/>
</dbReference>
<feature type="compositionally biased region" description="Polar residues" evidence="1">
    <location>
        <begin position="69"/>
        <end position="79"/>
    </location>
</feature>
<dbReference type="AlphaFoldDB" id="A0A7J7CH26"/>
<proteinExistence type="predicted"/>
<protein>
    <submittedName>
        <fullName evidence="2">Uncharacterized protein</fullName>
    </submittedName>
</protein>